<evidence type="ECO:0000313" key="2">
    <source>
        <dbReference type="Proteomes" id="UP000297540"/>
    </source>
</evidence>
<gene>
    <name evidence="1" type="ORF">E2R66_13945</name>
</gene>
<sequence length="76" mass="8338">MSEEAGAKLFALRPPASYLEAITGDVVFAISDKLLLNYLLPRNCQPVTFYAGEQTTQADRCRFIGPSKATLVITPF</sequence>
<dbReference type="EMBL" id="SOZE01000013">
    <property type="protein sequence ID" value="TFF36866.1"/>
    <property type="molecule type" value="Genomic_DNA"/>
</dbReference>
<evidence type="ECO:0000313" key="1">
    <source>
        <dbReference type="EMBL" id="TFF36866.1"/>
    </source>
</evidence>
<dbReference type="AlphaFoldDB" id="A0A4Y8SEP5"/>
<dbReference type="InterPro" id="IPR049253">
    <property type="entry name" value="DUF6886"/>
</dbReference>
<dbReference type="Pfam" id="PF21820">
    <property type="entry name" value="DUF6886"/>
    <property type="match status" value="1"/>
</dbReference>
<accession>A0A4Y8SEP5</accession>
<protein>
    <submittedName>
        <fullName evidence="1">Uncharacterized protein</fullName>
    </submittedName>
</protein>
<organism evidence="1 2">
    <name type="scientific">Mucilaginibacter psychrotolerans</name>
    <dbReference type="NCBI Taxonomy" id="1524096"/>
    <lineage>
        <taxon>Bacteria</taxon>
        <taxon>Pseudomonadati</taxon>
        <taxon>Bacteroidota</taxon>
        <taxon>Sphingobacteriia</taxon>
        <taxon>Sphingobacteriales</taxon>
        <taxon>Sphingobacteriaceae</taxon>
        <taxon>Mucilaginibacter</taxon>
    </lineage>
</organism>
<keyword evidence="2" id="KW-1185">Reference proteome</keyword>
<reference evidence="1 2" key="1">
    <citation type="journal article" date="2017" name="Int. J. Syst. Evol. Microbiol.">
        <title>Mucilaginibacterpsychrotolerans sp. nov., isolated from peatlands.</title>
        <authorList>
            <person name="Deng Y."/>
            <person name="Shen L."/>
            <person name="Xu B."/>
            <person name="Liu Y."/>
            <person name="Gu Z."/>
            <person name="Liu H."/>
            <person name="Zhou Y."/>
        </authorList>
    </citation>
    <scope>NUCLEOTIDE SEQUENCE [LARGE SCALE GENOMIC DNA]</scope>
    <source>
        <strain evidence="1 2">NH7-4</strain>
    </source>
</reference>
<name>A0A4Y8SEP5_9SPHI</name>
<dbReference type="Proteomes" id="UP000297540">
    <property type="component" value="Unassembled WGS sequence"/>
</dbReference>
<comment type="caution">
    <text evidence="1">The sequence shown here is derived from an EMBL/GenBank/DDBJ whole genome shotgun (WGS) entry which is preliminary data.</text>
</comment>
<proteinExistence type="predicted"/>